<name>A0ABR3IU09_9AGAR</name>
<dbReference type="Gene3D" id="2.30.40.10">
    <property type="entry name" value="Urease, subunit C, domain 1"/>
    <property type="match status" value="1"/>
</dbReference>
<keyword evidence="6 7" id="KW-0862">Zinc</keyword>
<proteinExistence type="inferred from homology"/>
<dbReference type="InterPro" id="IPR006680">
    <property type="entry name" value="Amidohydro-rel"/>
</dbReference>
<dbReference type="InterPro" id="IPR011059">
    <property type="entry name" value="Metal-dep_hydrolase_composite"/>
</dbReference>
<dbReference type="PANTHER" id="PTHR11271:SF6">
    <property type="entry name" value="GUANINE DEAMINASE"/>
    <property type="match status" value="1"/>
</dbReference>
<comment type="caution">
    <text evidence="9">The sequence shown here is derived from an EMBL/GenBank/DDBJ whole genome shotgun (WGS) entry which is preliminary data.</text>
</comment>
<dbReference type="Proteomes" id="UP001556367">
    <property type="component" value="Unassembled WGS sequence"/>
</dbReference>
<evidence type="ECO:0000256" key="2">
    <source>
        <dbReference type="ARBA" id="ARBA00006745"/>
    </source>
</evidence>
<protein>
    <recommendedName>
        <fullName evidence="3 7">Guanine deaminase</fullName>
        <shortName evidence="7">Guanase</shortName>
        <ecNumber evidence="3 7">3.5.4.3</ecNumber>
    </recommendedName>
    <alternativeName>
        <fullName evidence="7">Guanine aminohydrolase</fullName>
    </alternativeName>
</protein>
<evidence type="ECO:0000256" key="7">
    <source>
        <dbReference type="RuleBase" id="RU366009"/>
    </source>
</evidence>
<sequence length="480" mass="52126">MSAVSKIYYGAVINPETLTSYQVLPRCLLAVAASGEIAWLVEDVEDSLVQDTLAQKGCTDADVEIFALKHGEFIMPGFVDTHTHAPQVPNIGSGQQYELLDWLQNVTFPMEAKFSDLEFARATYKSVVRRIIDYGTTTCCYYGTLHGEATKVLANTVNELGQRAFVGKCNMNRNSPDYYVEPSPEASIDATLDLIKHIRSLAPSTSSPPLVQPILTPRFAISCTDELMEKLQKVAAADPSLAIQTHISENRSEIEFTLELFPSSKSYAGVYDRYGLLRDNTILAHAVHLSDEEKELVKTRDSGISHCPTSNFNLSSGVAPVGDLLDRGIKVGLGTDVSGGFSPSILTAIQHASIASKVIALQSATPLQQGSKFAGQALPIATLLYLATLGGAQVCCIEKQIGSFAVGKTFDALVVNVRSDSNGPPGLWGTAQSMPVDDTSEGRRKELDGFLERFMFCGDDRNISRVYVQGRWIGGTSFRH</sequence>
<accession>A0ABR3IU09</accession>
<evidence type="ECO:0000256" key="4">
    <source>
        <dbReference type="ARBA" id="ARBA00022723"/>
    </source>
</evidence>
<gene>
    <name evidence="9" type="ORF">HGRIS_012903</name>
</gene>
<dbReference type="EMBL" id="JASNQZ010000015">
    <property type="protein sequence ID" value="KAL0946719.1"/>
    <property type="molecule type" value="Genomic_DNA"/>
</dbReference>
<dbReference type="SUPFAM" id="SSF51556">
    <property type="entry name" value="Metallo-dependent hydrolases"/>
    <property type="match status" value="1"/>
</dbReference>
<dbReference type="InterPro" id="IPR014311">
    <property type="entry name" value="Guanine_deaminase"/>
</dbReference>
<comment type="catalytic activity">
    <reaction evidence="7">
        <text>guanine + H2O + H(+) = xanthine + NH4(+)</text>
        <dbReference type="Rhea" id="RHEA:14665"/>
        <dbReference type="ChEBI" id="CHEBI:15377"/>
        <dbReference type="ChEBI" id="CHEBI:15378"/>
        <dbReference type="ChEBI" id="CHEBI:16235"/>
        <dbReference type="ChEBI" id="CHEBI:17712"/>
        <dbReference type="ChEBI" id="CHEBI:28938"/>
        <dbReference type="EC" id="3.5.4.3"/>
    </reaction>
</comment>
<comment type="function">
    <text evidence="7">Catalyzes the hydrolytic deamination of guanine, producing xanthine and ammonia.</text>
</comment>
<dbReference type="InterPro" id="IPR051607">
    <property type="entry name" value="Metallo-dep_hydrolases"/>
</dbReference>
<organism evidence="9 10">
    <name type="scientific">Hohenbuehelia grisea</name>
    <dbReference type="NCBI Taxonomy" id="104357"/>
    <lineage>
        <taxon>Eukaryota</taxon>
        <taxon>Fungi</taxon>
        <taxon>Dikarya</taxon>
        <taxon>Basidiomycota</taxon>
        <taxon>Agaricomycotina</taxon>
        <taxon>Agaricomycetes</taxon>
        <taxon>Agaricomycetidae</taxon>
        <taxon>Agaricales</taxon>
        <taxon>Pleurotineae</taxon>
        <taxon>Pleurotaceae</taxon>
        <taxon>Hohenbuehelia</taxon>
    </lineage>
</organism>
<dbReference type="EC" id="3.5.4.3" evidence="3 7"/>
<comment type="pathway">
    <text evidence="1 7">Purine metabolism; guanine degradation; xanthine from guanine: step 1/1.</text>
</comment>
<dbReference type="Gene3D" id="3.20.20.140">
    <property type="entry name" value="Metal-dependent hydrolases"/>
    <property type="match status" value="1"/>
</dbReference>
<dbReference type="InterPro" id="IPR032466">
    <property type="entry name" value="Metal_Hydrolase"/>
</dbReference>
<evidence type="ECO:0000256" key="5">
    <source>
        <dbReference type="ARBA" id="ARBA00022801"/>
    </source>
</evidence>
<evidence type="ECO:0000313" key="9">
    <source>
        <dbReference type="EMBL" id="KAL0946719.1"/>
    </source>
</evidence>
<evidence type="ECO:0000256" key="6">
    <source>
        <dbReference type="ARBA" id="ARBA00022833"/>
    </source>
</evidence>
<evidence type="ECO:0000259" key="8">
    <source>
        <dbReference type="Pfam" id="PF01979"/>
    </source>
</evidence>
<keyword evidence="5 7" id="KW-0378">Hydrolase</keyword>
<evidence type="ECO:0000256" key="1">
    <source>
        <dbReference type="ARBA" id="ARBA00004984"/>
    </source>
</evidence>
<reference evidence="10" key="1">
    <citation type="submission" date="2024-06" db="EMBL/GenBank/DDBJ databases">
        <title>Multi-omics analyses provide insights into the biosynthesis of the anticancer antibiotic pleurotin in Hohenbuehelia grisea.</title>
        <authorList>
            <person name="Weaver J.A."/>
            <person name="Alberti F."/>
        </authorList>
    </citation>
    <scope>NUCLEOTIDE SEQUENCE [LARGE SCALE GENOMIC DNA]</scope>
    <source>
        <strain evidence="10">T-177</strain>
    </source>
</reference>
<comment type="cofactor">
    <cofactor evidence="7">
        <name>Zn(2+)</name>
        <dbReference type="ChEBI" id="CHEBI:29105"/>
    </cofactor>
    <text evidence="7">Binds 1 zinc ion per subunit.</text>
</comment>
<keyword evidence="10" id="KW-1185">Reference proteome</keyword>
<evidence type="ECO:0000313" key="10">
    <source>
        <dbReference type="Proteomes" id="UP001556367"/>
    </source>
</evidence>
<keyword evidence="4 7" id="KW-0479">Metal-binding</keyword>
<feature type="domain" description="Amidohydrolase-related" evidence="8">
    <location>
        <begin position="73"/>
        <end position="472"/>
    </location>
</feature>
<comment type="similarity">
    <text evidence="2 7">Belongs to the metallo-dependent hydrolases superfamily. ATZ/TRZ family.</text>
</comment>
<dbReference type="PANTHER" id="PTHR11271">
    <property type="entry name" value="GUANINE DEAMINASE"/>
    <property type="match status" value="1"/>
</dbReference>
<evidence type="ECO:0000256" key="3">
    <source>
        <dbReference type="ARBA" id="ARBA00012781"/>
    </source>
</evidence>
<dbReference type="Pfam" id="PF01979">
    <property type="entry name" value="Amidohydro_1"/>
    <property type="match status" value="1"/>
</dbReference>
<dbReference type="NCBIfam" id="TIGR02967">
    <property type="entry name" value="guan_deamin"/>
    <property type="match status" value="1"/>
</dbReference>